<feature type="transmembrane region" description="Helical" evidence="1">
    <location>
        <begin position="114"/>
        <end position="135"/>
    </location>
</feature>
<dbReference type="InterPro" id="IPR006976">
    <property type="entry name" value="VanZ-like"/>
</dbReference>
<gene>
    <name evidence="3" type="ORF">B0I22_1992</name>
</gene>
<accession>A0A4R8I7F8</accession>
<dbReference type="OrthoDB" id="9805025at2"/>
<feature type="transmembrane region" description="Helical" evidence="1">
    <location>
        <begin position="82"/>
        <end position="102"/>
    </location>
</feature>
<evidence type="ECO:0000259" key="2">
    <source>
        <dbReference type="Pfam" id="PF04892"/>
    </source>
</evidence>
<dbReference type="RefSeq" id="WP_133944392.1">
    <property type="nucleotide sequence ID" value="NZ_SOEO01000002.1"/>
</dbReference>
<dbReference type="PROSITE" id="PS51257">
    <property type="entry name" value="PROKAR_LIPOPROTEIN"/>
    <property type="match status" value="1"/>
</dbReference>
<dbReference type="PANTHER" id="PTHR36834:SF1">
    <property type="entry name" value="INTEGRAL MEMBRANE PROTEIN"/>
    <property type="match status" value="1"/>
</dbReference>
<comment type="caution">
    <text evidence="3">The sequence shown here is derived from an EMBL/GenBank/DDBJ whole genome shotgun (WGS) entry which is preliminary data.</text>
</comment>
<protein>
    <submittedName>
        <fullName evidence="3">VanZ like protein</fullName>
    </submittedName>
</protein>
<sequence length="154" mass="18266">MKRYYAVLIAFYTFFLLYMMFYGCGRHPEYGFLQLNPFQSIKYFLNYHQFFSHKFLVNIVGNILVFIPFGWLGILDKRLGNLPVLCFLFISWISAIELTQYYTARGTADVDDVFLNTFGMLIGYSLLKIATWLNVANIRLELNYEPFKTYSYNR</sequence>
<feature type="transmembrane region" description="Helical" evidence="1">
    <location>
        <begin position="55"/>
        <end position="75"/>
    </location>
</feature>
<evidence type="ECO:0000313" key="4">
    <source>
        <dbReference type="Proteomes" id="UP000295313"/>
    </source>
</evidence>
<dbReference type="InterPro" id="IPR053150">
    <property type="entry name" value="Teicoplanin_resist-assoc"/>
</dbReference>
<proteinExistence type="predicted"/>
<dbReference type="Proteomes" id="UP000295313">
    <property type="component" value="Unassembled WGS sequence"/>
</dbReference>
<dbReference type="Pfam" id="PF04892">
    <property type="entry name" value="VanZ"/>
    <property type="match status" value="1"/>
</dbReference>
<name>A0A4R8I7F8_9FLAO</name>
<evidence type="ECO:0000313" key="3">
    <source>
        <dbReference type="EMBL" id="TDX84375.1"/>
    </source>
</evidence>
<keyword evidence="1" id="KW-1133">Transmembrane helix</keyword>
<keyword evidence="4" id="KW-1185">Reference proteome</keyword>
<organism evidence="3 4">
    <name type="scientific">Epilithonimonas xixisoli</name>
    <dbReference type="NCBI Taxonomy" id="1476462"/>
    <lineage>
        <taxon>Bacteria</taxon>
        <taxon>Pseudomonadati</taxon>
        <taxon>Bacteroidota</taxon>
        <taxon>Flavobacteriia</taxon>
        <taxon>Flavobacteriales</taxon>
        <taxon>Weeksellaceae</taxon>
        <taxon>Chryseobacterium group</taxon>
        <taxon>Epilithonimonas</taxon>
    </lineage>
</organism>
<dbReference type="EMBL" id="SOEO01000002">
    <property type="protein sequence ID" value="TDX84375.1"/>
    <property type="molecule type" value="Genomic_DNA"/>
</dbReference>
<evidence type="ECO:0000256" key="1">
    <source>
        <dbReference type="SAM" id="Phobius"/>
    </source>
</evidence>
<feature type="domain" description="VanZ-like" evidence="2">
    <location>
        <begin position="10"/>
        <end position="129"/>
    </location>
</feature>
<dbReference type="PANTHER" id="PTHR36834">
    <property type="entry name" value="MEMBRANE PROTEIN-RELATED"/>
    <property type="match status" value="1"/>
</dbReference>
<feature type="transmembrane region" description="Helical" evidence="1">
    <location>
        <begin position="5"/>
        <end position="23"/>
    </location>
</feature>
<keyword evidence="1" id="KW-0812">Transmembrane</keyword>
<reference evidence="3 4" key="1">
    <citation type="submission" date="2019-03" db="EMBL/GenBank/DDBJ databases">
        <title>Genomic Encyclopedia of Type Strains, Phase III (KMG-III): the genomes of soil and plant-associated and newly described type strains.</title>
        <authorList>
            <person name="Whitman W."/>
        </authorList>
    </citation>
    <scope>NUCLEOTIDE SEQUENCE [LARGE SCALE GENOMIC DNA]</scope>
    <source>
        <strain evidence="3 4">CGMCC 1.12802</strain>
    </source>
</reference>
<keyword evidence="1" id="KW-0472">Membrane</keyword>
<dbReference type="AlphaFoldDB" id="A0A4R8I7F8"/>